<feature type="region of interest" description="Disordered" evidence="1">
    <location>
        <begin position="425"/>
        <end position="473"/>
    </location>
</feature>
<dbReference type="STRING" id="5364.A0A5C3MY49"/>
<gene>
    <name evidence="2" type="ORF">OE88DRAFT_294729</name>
</gene>
<keyword evidence="3" id="KW-1185">Reference proteome</keyword>
<dbReference type="AlphaFoldDB" id="A0A5C3MY49"/>
<evidence type="ECO:0000256" key="1">
    <source>
        <dbReference type="SAM" id="MobiDB-lite"/>
    </source>
</evidence>
<feature type="region of interest" description="Disordered" evidence="1">
    <location>
        <begin position="528"/>
        <end position="606"/>
    </location>
</feature>
<evidence type="ECO:0000313" key="2">
    <source>
        <dbReference type="EMBL" id="TFK49937.1"/>
    </source>
</evidence>
<feature type="compositionally biased region" description="Low complexity" evidence="1">
    <location>
        <begin position="536"/>
        <end position="550"/>
    </location>
</feature>
<organism evidence="2 3">
    <name type="scientific">Heliocybe sulcata</name>
    <dbReference type="NCBI Taxonomy" id="5364"/>
    <lineage>
        <taxon>Eukaryota</taxon>
        <taxon>Fungi</taxon>
        <taxon>Dikarya</taxon>
        <taxon>Basidiomycota</taxon>
        <taxon>Agaricomycotina</taxon>
        <taxon>Agaricomycetes</taxon>
        <taxon>Gloeophyllales</taxon>
        <taxon>Gloeophyllaceae</taxon>
        <taxon>Heliocybe</taxon>
    </lineage>
</organism>
<protein>
    <recommendedName>
        <fullName evidence="4">PX domain-containing protein</fullName>
    </recommendedName>
</protein>
<sequence>MLMSDFTTGPGQIGGPPNPNAFKRAVHRPAPASFHVEMLPPAKHGSNHSYGMRVCPVGDGEDIQSVRSDGSHKEYEIWRRWEDCLWFQDNLELEYSVMSREKRSRLQAGKGVKKHGLYIHDAAASFESLPPGPDPNSIARDIHDYIPRLTKKGTLFRASQATIDQRQKEFTALVEALLKDDVPTLIKDLRESRQIRDFFGYWRRDRDLAKKARESVGKAPRASVSSGAFSMYFSPSALSLQFPSPTVGEGSPSSSPKSVARARSTSIGVGPSLPRGRSILQTSQPSNSRNRSTGVSFSLSNKSSSSEEFSSGSSSHGAHSPRSSNPALDEQVSTLQALPEESEPIEQMNNMSISDPADGPPMVRRRARTVSHDRSNRNCLVFTAPPQTPTTPTSTMSKISERPSMESMQSSLASPSMIELSESIMSDNRFGDREPTATSSRRSSLVFSSSSSRRSSWQTAMSDIPPRPASSHESYYSRSSCFDLDLPYLRSPIMLHTPLAGEGRYRASTISMMSTRTEASADAIIPRAMISPPTPGSSSLKRSLSVGSRRYPTSVLEEREGPSEDEDLIDAYFYDDPPSPTSPRVGDIASGPSTPGPSTPSATASPLPIAGREQIHMNLSNPEYFPKPFQNRPPGQYHIPWSTKSPEQSEGNPAEASFAVKAVHGETIIAFRTSRITSLIEVRKKLVEKFSQQERIPLAHTFALACLPPLSERTKSMAGRPRSSSVSSVGASDSTQLRYISSQESWDEAVATCGGKLTLRLID</sequence>
<feature type="compositionally biased region" description="Polar residues" evidence="1">
    <location>
        <begin position="279"/>
        <end position="295"/>
    </location>
</feature>
<feature type="region of interest" description="Disordered" evidence="1">
    <location>
        <begin position="1"/>
        <end position="20"/>
    </location>
</feature>
<accession>A0A5C3MY49</accession>
<feature type="compositionally biased region" description="Polar residues" evidence="1">
    <location>
        <begin position="251"/>
        <end position="267"/>
    </location>
</feature>
<dbReference type="Gene3D" id="3.30.1520.10">
    <property type="entry name" value="Phox-like domain"/>
    <property type="match status" value="1"/>
</dbReference>
<feature type="compositionally biased region" description="Low complexity" evidence="1">
    <location>
        <begin position="439"/>
        <end position="456"/>
    </location>
</feature>
<dbReference type="OrthoDB" id="3244370at2759"/>
<evidence type="ECO:0008006" key="4">
    <source>
        <dbReference type="Google" id="ProtNLM"/>
    </source>
</evidence>
<dbReference type="InterPro" id="IPR036871">
    <property type="entry name" value="PX_dom_sf"/>
</dbReference>
<feature type="compositionally biased region" description="Low complexity" evidence="1">
    <location>
        <begin position="296"/>
        <end position="325"/>
    </location>
</feature>
<dbReference type="GO" id="GO:0035091">
    <property type="term" value="F:phosphatidylinositol binding"/>
    <property type="evidence" value="ECO:0007669"/>
    <property type="project" value="InterPro"/>
</dbReference>
<proteinExistence type="predicted"/>
<feature type="region of interest" description="Disordered" evidence="1">
    <location>
        <begin position="243"/>
        <end position="409"/>
    </location>
</feature>
<reference evidence="2 3" key="1">
    <citation type="journal article" date="2019" name="Nat. Ecol. Evol.">
        <title>Megaphylogeny resolves global patterns of mushroom evolution.</title>
        <authorList>
            <person name="Varga T."/>
            <person name="Krizsan K."/>
            <person name="Foldi C."/>
            <person name="Dima B."/>
            <person name="Sanchez-Garcia M."/>
            <person name="Sanchez-Ramirez S."/>
            <person name="Szollosi G.J."/>
            <person name="Szarkandi J.G."/>
            <person name="Papp V."/>
            <person name="Albert L."/>
            <person name="Andreopoulos W."/>
            <person name="Angelini C."/>
            <person name="Antonin V."/>
            <person name="Barry K.W."/>
            <person name="Bougher N.L."/>
            <person name="Buchanan P."/>
            <person name="Buyck B."/>
            <person name="Bense V."/>
            <person name="Catcheside P."/>
            <person name="Chovatia M."/>
            <person name="Cooper J."/>
            <person name="Damon W."/>
            <person name="Desjardin D."/>
            <person name="Finy P."/>
            <person name="Geml J."/>
            <person name="Haridas S."/>
            <person name="Hughes K."/>
            <person name="Justo A."/>
            <person name="Karasinski D."/>
            <person name="Kautmanova I."/>
            <person name="Kiss B."/>
            <person name="Kocsube S."/>
            <person name="Kotiranta H."/>
            <person name="LaButti K.M."/>
            <person name="Lechner B.E."/>
            <person name="Liimatainen K."/>
            <person name="Lipzen A."/>
            <person name="Lukacs Z."/>
            <person name="Mihaltcheva S."/>
            <person name="Morgado L.N."/>
            <person name="Niskanen T."/>
            <person name="Noordeloos M.E."/>
            <person name="Ohm R.A."/>
            <person name="Ortiz-Santana B."/>
            <person name="Ovrebo C."/>
            <person name="Racz N."/>
            <person name="Riley R."/>
            <person name="Savchenko A."/>
            <person name="Shiryaev A."/>
            <person name="Soop K."/>
            <person name="Spirin V."/>
            <person name="Szebenyi C."/>
            <person name="Tomsovsky M."/>
            <person name="Tulloss R.E."/>
            <person name="Uehling J."/>
            <person name="Grigoriev I.V."/>
            <person name="Vagvolgyi C."/>
            <person name="Papp T."/>
            <person name="Martin F.M."/>
            <person name="Miettinen O."/>
            <person name="Hibbett D.S."/>
            <person name="Nagy L.G."/>
        </authorList>
    </citation>
    <scope>NUCLEOTIDE SEQUENCE [LARGE SCALE GENOMIC DNA]</scope>
    <source>
        <strain evidence="2 3">OMC1185</strain>
    </source>
</reference>
<dbReference type="EMBL" id="ML213514">
    <property type="protein sequence ID" value="TFK49937.1"/>
    <property type="molecule type" value="Genomic_DNA"/>
</dbReference>
<name>A0A5C3MY49_9AGAM</name>
<evidence type="ECO:0000313" key="3">
    <source>
        <dbReference type="Proteomes" id="UP000305948"/>
    </source>
</evidence>
<dbReference type="Proteomes" id="UP000305948">
    <property type="component" value="Unassembled WGS sequence"/>
</dbReference>